<sequence length="245" mass="28457">MELNLELVNLICSVVVQNLIIGTLLIATPKRSPYRFLAIPILIWNASRFVRPLEFSVYIQTNTVGMLTVSVITAINVLLINPLDERDLAREMPTTFFRSGHFYYVFEILSFTRGIKTPRQVKNLPAQPAFYDRYGGKIPVGRYLLRQLAIMSWQFLVIDIVQTLRRQMELESGFKEIEYEVSLEKWIERAFTNNITWFLVGRAVIDCSFRLSSIVFVSLGLDEPSNWLPQFGRMKDAYTLRNFWG</sequence>
<dbReference type="OrthoDB" id="1077582at2759"/>
<dbReference type="EMBL" id="JAPZBU010000005">
    <property type="protein sequence ID" value="KAJ5404178.1"/>
    <property type="molecule type" value="Genomic_DNA"/>
</dbReference>
<evidence type="ECO:0000313" key="3">
    <source>
        <dbReference type="Proteomes" id="UP001147747"/>
    </source>
</evidence>
<keyword evidence="3" id="KW-1185">Reference proteome</keyword>
<reference evidence="2" key="2">
    <citation type="journal article" date="2023" name="IMA Fungus">
        <title>Comparative genomic study of the Penicillium genus elucidates a diverse pangenome and 15 lateral gene transfer events.</title>
        <authorList>
            <person name="Petersen C."/>
            <person name="Sorensen T."/>
            <person name="Nielsen M.R."/>
            <person name="Sondergaard T.E."/>
            <person name="Sorensen J.L."/>
            <person name="Fitzpatrick D.A."/>
            <person name="Frisvad J.C."/>
            <person name="Nielsen K.L."/>
        </authorList>
    </citation>
    <scope>NUCLEOTIDE SEQUENCE</scope>
    <source>
        <strain evidence="2">IBT 29677</strain>
    </source>
</reference>
<keyword evidence="1" id="KW-0472">Membrane</keyword>
<evidence type="ECO:0008006" key="4">
    <source>
        <dbReference type="Google" id="ProtNLM"/>
    </source>
</evidence>
<dbReference type="RefSeq" id="XP_056491420.1">
    <property type="nucleotide sequence ID" value="XM_056628686.1"/>
</dbReference>
<evidence type="ECO:0000313" key="2">
    <source>
        <dbReference type="EMBL" id="KAJ5404178.1"/>
    </source>
</evidence>
<comment type="caution">
    <text evidence="2">The sequence shown here is derived from an EMBL/GenBank/DDBJ whole genome shotgun (WGS) entry which is preliminary data.</text>
</comment>
<feature type="transmembrane region" description="Helical" evidence="1">
    <location>
        <begin position="6"/>
        <end position="27"/>
    </location>
</feature>
<evidence type="ECO:0000256" key="1">
    <source>
        <dbReference type="SAM" id="Phobius"/>
    </source>
</evidence>
<organism evidence="2 3">
    <name type="scientific">Penicillium cosmopolitanum</name>
    <dbReference type="NCBI Taxonomy" id="1131564"/>
    <lineage>
        <taxon>Eukaryota</taxon>
        <taxon>Fungi</taxon>
        <taxon>Dikarya</taxon>
        <taxon>Ascomycota</taxon>
        <taxon>Pezizomycotina</taxon>
        <taxon>Eurotiomycetes</taxon>
        <taxon>Eurotiomycetidae</taxon>
        <taxon>Eurotiales</taxon>
        <taxon>Aspergillaceae</taxon>
        <taxon>Penicillium</taxon>
    </lineage>
</organism>
<dbReference type="GeneID" id="81367666"/>
<name>A0A9W9W658_9EURO</name>
<keyword evidence="1" id="KW-0812">Transmembrane</keyword>
<gene>
    <name evidence="2" type="ORF">N7509_004049</name>
</gene>
<reference evidence="2" key="1">
    <citation type="submission" date="2022-12" db="EMBL/GenBank/DDBJ databases">
        <authorList>
            <person name="Petersen C."/>
        </authorList>
    </citation>
    <scope>NUCLEOTIDE SEQUENCE</scope>
    <source>
        <strain evidence="2">IBT 29677</strain>
    </source>
</reference>
<feature type="transmembrane region" description="Helical" evidence="1">
    <location>
        <begin position="57"/>
        <end position="80"/>
    </location>
</feature>
<accession>A0A9W9W658</accession>
<proteinExistence type="predicted"/>
<protein>
    <recommendedName>
        <fullName evidence="4">Wax synthase domain-containing protein</fullName>
    </recommendedName>
</protein>
<keyword evidence="1" id="KW-1133">Transmembrane helix</keyword>
<dbReference type="Proteomes" id="UP001147747">
    <property type="component" value="Unassembled WGS sequence"/>
</dbReference>
<dbReference type="AlphaFoldDB" id="A0A9W9W658"/>